<reference evidence="3" key="2">
    <citation type="submission" date="2021-01" db="UniProtKB">
        <authorList>
            <consortium name="EnsemblPlants"/>
        </authorList>
    </citation>
    <scope>IDENTIFICATION</scope>
</reference>
<keyword evidence="4" id="KW-1185">Reference proteome</keyword>
<dbReference type="InParanoid" id="A0A7N2KMY1"/>
<dbReference type="PANTHER" id="PTHR34210">
    <property type="entry name" value="OS01G0252900 PROTEIN"/>
    <property type="match status" value="1"/>
</dbReference>
<dbReference type="AlphaFoldDB" id="A0A7N2KMY1"/>
<reference evidence="3 4" key="1">
    <citation type="journal article" date="2016" name="G3 (Bethesda)">
        <title>First Draft Assembly and Annotation of the Genome of a California Endemic Oak Quercus lobata Nee (Fagaceae).</title>
        <authorList>
            <person name="Sork V.L."/>
            <person name="Fitz-Gibbon S.T."/>
            <person name="Puiu D."/>
            <person name="Crepeau M."/>
            <person name="Gugger P.F."/>
            <person name="Sherman R."/>
            <person name="Stevens K."/>
            <person name="Langley C.H."/>
            <person name="Pellegrini M."/>
            <person name="Salzberg S.L."/>
        </authorList>
    </citation>
    <scope>NUCLEOTIDE SEQUENCE [LARGE SCALE GENOMIC DNA]</scope>
    <source>
        <strain evidence="3 4">cv. SW786</strain>
    </source>
</reference>
<organism evidence="3 4">
    <name type="scientific">Quercus lobata</name>
    <name type="common">Valley oak</name>
    <dbReference type="NCBI Taxonomy" id="97700"/>
    <lineage>
        <taxon>Eukaryota</taxon>
        <taxon>Viridiplantae</taxon>
        <taxon>Streptophyta</taxon>
        <taxon>Embryophyta</taxon>
        <taxon>Tracheophyta</taxon>
        <taxon>Spermatophyta</taxon>
        <taxon>Magnoliopsida</taxon>
        <taxon>eudicotyledons</taxon>
        <taxon>Gunneridae</taxon>
        <taxon>Pentapetalae</taxon>
        <taxon>rosids</taxon>
        <taxon>fabids</taxon>
        <taxon>Fagales</taxon>
        <taxon>Fagaceae</taxon>
        <taxon>Quercus</taxon>
    </lineage>
</organism>
<evidence type="ECO:0000313" key="3">
    <source>
        <dbReference type="EnsemblPlants" id="QL01p019216:mrna"/>
    </source>
</evidence>
<keyword evidence="1" id="KW-0175">Coiled coil</keyword>
<dbReference type="PANTHER" id="PTHR34210:SF1">
    <property type="entry name" value="OS03G0274700 PROTEIN"/>
    <property type="match status" value="1"/>
</dbReference>
<dbReference type="OMA" id="DNNYPGR"/>
<evidence type="ECO:0000313" key="4">
    <source>
        <dbReference type="Proteomes" id="UP000594261"/>
    </source>
</evidence>
<accession>A0A7N2KMY1</accession>
<dbReference type="FunCoup" id="A0A7N2KMY1">
    <property type="interactions" value="1973"/>
</dbReference>
<feature type="coiled-coil region" evidence="1">
    <location>
        <begin position="180"/>
        <end position="225"/>
    </location>
</feature>
<dbReference type="Proteomes" id="UP000594261">
    <property type="component" value="Chromosome 1"/>
</dbReference>
<dbReference type="Gramene" id="QL01p019216:mrna">
    <property type="protein sequence ID" value="QL01p019216:mrna"/>
    <property type="gene ID" value="QL01p019216"/>
</dbReference>
<dbReference type="EMBL" id="LRBV02000001">
    <property type="status" value="NOT_ANNOTATED_CDS"/>
    <property type="molecule type" value="Genomic_DNA"/>
</dbReference>
<feature type="region of interest" description="Disordered" evidence="2">
    <location>
        <begin position="293"/>
        <end position="317"/>
    </location>
</feature>
<evidence type="ECO:0000256" key="2">
    <source>
        <dbReference type="SAM" id="MobiDB-lite"/>
    </source>
</evidence>
<dbReference type="EnsemblPlants" id="QL01p019216:mrna">
    <property type="protein sequence ID" value="QL01p019216:mrna"/>
    <property type="gene ID" value="QL01p019216"/>
</dbReference>
<name>A0A7N2KMY1_QUELO</name>
<evidence type="ECO:0000256" key="1">
    <source>
        <dbReference type="SAM" id="Coils"/>
    </source>
</evidence>
<proteinExistence type="predicted"/>
<sequence length="317" mass="36108">MRRQGQYADSGVNAYAGGQMHHMSSQRMENKPVHFQGRLEAFTPEREHPYGNSKAEGQWRWERDESKMSNSMASHMFNEGKWVVGEVVGARPMGCLCNLSINKKMHLYESLSYQSSCQGGDPPRSYLQGQRPDPKLALEKQSNNDHRSQTREENMDIGYEGNPLLQTFEVLEQKFHNDIMKLAKEQNDAEDSENARHKEKINAINAQYEEQLAALRARHASRRDEFLRRESQGRQHQYQQAMMDQYPNSGMGSGDPHGYSGVATSAAAGEAHRGYNSDNFDSNRERARFLGGARDHGFEPRGSYPGGRVYDTGSRYY</sequence>
<protein>
    <submittedName>
        <fullName evidence="3">Uncharacterized protein</fullName>
    </submittedName>
</protein>